<dbReference type="SUPFAM" id="SSF57850">
    <property type="entry name" value="RING/U-box"/>
    <property type="match status" value="1"/>
</dbReference>
<feature type="domain" description="UBP-type" evidence="1">
    <location>
        <begin position="3"/>
        <end position="98"/>
    </location>
</feature>
<dbReference type="InterPro" id="IPR001607">
    <property type="entry name" value="Znf_UBP"/>
</dbReference>
<name>A0ABP6PFU3_9ACTN</name>
<organism evidence="2 3">
    <name type="scientific">Blastococcus jejuensis</name>
    <dbReference type="NCBI Taxonomy" id="351224"/>
    <lineage>
        <taxon>Bacteria</taxon>
        <taxon>Bacillati</taxon>
        <taxon>Actinomycetota</taxon>
        <taxon>Actinomycetes</taxon>
        <taxon>Geodermatophilales</taxon>
        <taxon>Geodermatophilaceae</taxon>
        <taxon>Blastococcus</taxon>
    </lineage>
</organism>
<dbReference type="Gene3D" id="3.30.40.10">
    <property type="entry name" value="Zinc/RING finger domain, C3HC4 (zinc finger)"/>
    <property type="match status" value="1"/>
</dbReference>
<protein>
    <submittedName>
        <fullName evidence="2">UBP-type zinc finger domain-containing protein</fullName>
    </submittedName>
</protein>
<dbReference type="InterPro" id="IPR013083">
    <property type="entry name" value="Znf_RING/FYVE/PHD"/>
</dbReference>
<dbReference type="PROSITE" id="PS50271">
    <property type="entry name" value="ZF_UBP"/>
    <property type="match status" value="1"/>
</dbReference>
<evidence type="ECO:0000313" key="3">
    <source>
        <dbReference type="Proteomes" id="UP001499924"/>
    </source>
</evidence>
<dbReference type="Pfam" id="PF02148">
    <property type="entry name" value="zf-UBP"/>
    <property type="match status" value="1"/>
</dbReference>
<proteinExistence type="predicted"/>
<dbReference type="RefSeq" id="WP_344690192.1">
    <property type="nucleotide sequence ID" value="NZ_BAAAVV010000009.1"/>
</dbReference>
<gene>
    <name evidence="2" type="ORF">GCM10010531_34040</name>
</gene>
<evidence type="ECO:0000313" key="2">
    <source>
        <dbReference type="EMBL" id="GAA3177474.1"/>
    </source>
</evidence>
<dbReference type="EMBL" id="BAAAVV010000009">
    <property type="protein sequence ID" value="GAA3177474.1"/>
    <property type="molecule type" value="Genomic_DNA"/>
</dbReference>
<comment type="caution">
    <text evidence="2">The sequence shown here is derived from an EMBL/GenBank/DDBJ whole genome shotgun (WGS) entry which is preliminary data.</text>
</comment>
<sequence length="98" mass="11020">MADRCTHLDTVADVAPSSEGCEDCLRTGGRWVHLRMCQACGHVGCCDSSPNRHATAHFREHPDHPLVRSYEPGQDWWWCYVDELMFDVEGVPASPSHP</sequence>
<evidence type="ECO:0000259" key="1">
    <source>
        <dbReference type="PROSITE" id="PS50271"/>
    </source>
</evidence>
<reference evidence="3" key="1">
    <citation type="journal article" date="2019" name="Int. J. Syst. Evol. Microbiol.">
        <title>The Global Catalogue of Microorganisms (GCM) 10K type strain sequencing project: providing services to taxonomists for standard genome sequencing and annotation.</title>
        <authorList>
            <consortium name="The Broad Institute Genomics Platform"/>
            <consortium name="The Broad Institute Genome Sequencing Center for Infectious Disease"/>
            <person name="Wu L."/>
            <person name="Ma J."/>
        </authorList>
    </citation>
    <scope>NUCLEOTIDE SEQUENCE [LARGE SCALE GENOMIC DNA]</scope>
    <source>
        <strain evidence="3">JCM 15614</strain>
    </source>
</reference>
<dbReference type="Proteomes" id="UP001499924">
    <property type="component" value="Unassembled WGS sequence"/>
</dbReference>
<keyword evidence="3" id="KW-1185">Reference proteome</keyword>
<accession>A0ABP6PFU3</accession>